<evidence type="ECO:0000256" key="1">
    <source>
        <dbReference type="SAM" id="MobiDB-lite"/>
    </source>
</evidence>
<feature type="compositionally biased region" description="Low complexity" evidence="1">
    <location>
        <begin position="317"/>
        <end position="332"/>
    </location>
</feature>
<reference evidence="2" key="2">
    <citation type="submission" date="2020-05" db="UniProtKB">
        <authorList>
            <consortium name="EnsemblMetazoa"/>
        </authorList>
    </citation>
    <scope>IDENTIFICATION</scope>
    <source>
        <strain evidence="2">maculatus3</strain>
    </source>
</reference>
<evidence type="ECO:0000313" key="2">
    <source>
        <dbReference type="EnsemblMetazoa" id="AMAM006787-PA"/>
    </source>
</evidence>
<feature type="compositionally biased region" description="Basic and acidic residues" evidence="1">
    <location>
        <begin position="295"/>
        <end position="313"/>
    </location>
</feature>
<evidence type="ECO:0000313" key="3">
    <source>
        <dbReference type="Proteomes" id="UP000075901"/>
    </source>
</evidence>
<dbReference type="EnsemblMetazoa" id="AMAM006787-RA">
    <property type="protein sequence ID" value="AMAM006787-PA"/>
    <property type="gene ID" value="AMAM006787"/>
</dbReference>
<accession>A0A182SHB5</accession>
<dbReference type="AlphaFoldDB" id="A0A182SHB5"/>
<dbReference type="VEuPathDB" id="VectorBase:AMAM006787"/>
<organism evidence="2 3">
    <name type="scientific">Anopheles maculatus</name>
    <dbReference type="NCBI Taxonomy" id="74869"/>
    <lineage>
        <taxon>Eukaryota</taxon>
        <taxon>Metazoa</taxon>
        <taxon>Ecdysozoa</taxon>
        <taxon>Arthropoda</taxon>
        <taxon>Hexapoda</taxon>
        <taxon>Insecta</taxon>
        <taxon>Pterygota</taxon>
        <taxon>Neoptera</taxon>
        <taxon>Endopterygota</taxon>
        <taxon>Diptera</taxon>
        <taxon>Nematocera</taxon>
        <taxon>Culicoidea</taxon>
        <taxon>Culicidae</taxon>
        <taxon>Anophelinae</taxon>
        <taxon>Anopheles</taxon>
        <taxon>Anopheles maculatus group</taxon>
    </lineage>
</organism>
<feature type="region of interest" description="Disordered" evidence="1">
    <location>
        <begin position="22"/>
        <end position="426"/>
    </location>
</feature>
<dbReference type="Proteomes" id="UP000075901">
    <property type="component" value="Unassembled WGS sequence"/>
</dbReference>
<keyword evidence="3" id="KW-1185">Reference proteome</keyword>
<feature type="compositionally biased region" description="Basic and acidic residues" evidence="1">
    <location>
        <begin position="127"/>
        <end position="138"/>
    </location>
</feature>
<sequence length="426" mass="45179">SATHGTSNVGFYGYGYGADFAEDGSVSAPHGQRRRFSSSELSLSTIGTRTKDGHPAEGSARTKRPTKSKTSLSLASNPGRRQRGVLEVISKKSTVPSAKVTITQPSEDGRSITPTPSESGLSGTGTDGDRISIPEHQLRNMKLFGYKPFSGSRLSPVPDKGSMESSQADLKDGAAGGKESGKKGRPVFNIRGLLMSPRSRDKSKEASPSGAEDSKEPSVEKQPKPAGKDPEPQASPPKKRRFNLARAIIESARKGSSAEPEPEKVTKQQSVKEEDAGEKRKMALKMKFGIVRSGVRKDSEGNGVKEKRGDGKKGKGAKAATKSGAGTTATSAKGKKKAVLTKKGSRYEEEDDDYFDPYRQRDREEEARKSKKSTGGGGMFKSALNYAASFRTRSDRVGTAGPGGRRKPADSDLPKGAKGAGKGGAQ</sequence>
<reference evidence="3" key="1">
    <citation type="submission" date="2013-09" db="EMBL/GenBank/DDBJ databases">
        <title>The Genome Sequence of Anopheles maculatus species B.</title>
        <authorList>
            <consortium name="The Broad Institute Genomics Platform"/>
            <person name="Neafsey D.E."/>
            <person name="Besansky N."/>
            <person name="Howell P."/>
            <person name="Walton C."/>
            <person name="Young S.K."/>
            <person name="Zeng Q."/>
            <person name="Gargeya S."/>
            <person name="Fitzgerald M."/>
            <person name="Haas B."/>
            <person name="Abouelleil A."/>
            <person name="Allen A.W."/>
            <person name="Alvarado L."/>
            <person name="Arachchi H.M."/>
            <person name="Berlin A.M."/>
            <person name="Chapman S.B."/>
            <person name="Gainer-Dewar J."/>
            <person name="Goldberg J."/>
            <person name="Griggs A."/>
            <person name="Gujja S."/>
            <person name="Hansen M."/>
            <person name="Howarth C."/>
            <person name="Imamovic A."/>
            <person name="Ireland A."/>
            <person name="Larimer J."/>
            <person name="McCowan C."/>
            <person name="Murphy C."/>
            <person name="Pearson M."/>
            <person name="Poon T.W."/>
            <person name="Priest M."/>
            <person name="Roberts A."/>
            <person name="Saif S."/>
            <person name="Shea T."/>
            <person name="Sisk P."/>
            <person name="Sykes S."/>
            <person name="Wortman J."/>
            <person name="Nusbaum C."/>
            <person name="Birren B."/>
        </authorList>
    </citation>
    <scope>NUCLEOTIDE SEQUENCE [LARGE SCALE GENOMIC DNA]</scope>
    <source>
        <strain evidence="3">maculatus3</strain>
    </source>
</reference>
<protein>
    <submittedName>
        <fullName evidence="2">Uncharacterized protein</fullName>
    </submittedName>
</protein>
<feature type="compositionally biased region" description="Basic and acidic residues" evidence="1">
    <location>
        <begin position="261"/>
        <end position="281"/>
    </location>
</feature>
<proteinExistence type="predicted"/>
<feature type="compositionally biased region" description="Polar residues" evidence="1">
    <location>
        <begin position="91"/>
        <end position="121"/>
    </location>
</feature>
<name>A0A182SHB5_9DIPT</name>
<feature type="compositionally biased region" description="Basic and acidic residues" evidence="1">
    <location>
        <begin position="212"/>
        <end position="231"/>
    </location>
</feature>
<feature type="compositionally biased region" description="Basic and acidic residues" evidence="1">
    <location>
        <begin position="356"/>
        <end position="368"/>
    </location>
</feature>
<feature type="compositionally biased region" description="Basic residues" evidence="1">
    <location>
        <begin position="333"/>
        <end position="344"/>
    </location>
</feature>